<proteinExistence type="predicted"/>
<dbReference type="OrthoDB" id="439917at2759"/>
<sequence length="775" mass="86959">MFGLVLLASVIQSLFVIVCTEECREPLLHYESSPCDSSGRRWIFKVPSEDSRCTLTNTSIPKLIENCQRTCPSGTHLDIETQDCVDCPPGTFSKGDMMEYSKWEFLPKEFFVDKTYGNNDGDKCSMSLWEAKGDYLQGRALVGCAITLSIHLNNLKSGEVSFTYSIEDYNTMAFFTIRNSHCSQTPGTSFLLQHTGQHAYLNLTSKIPKGESVLQWYLFTENNVFRSIFGAPDSIIKISKVRITGTPPILRCTDCPAGTFSRSPRSYDCETCPANTFSISGSDDCKPCGPGQYSEPGWSQCRERTPCTENDYMHYWSSCDANGQRRKQWKWIEPSICNRETGVPLPQPEAPVPCDPCPLGTTLVEGNRCELCSKIVKNVSRSTKTCISCNKDHIPAHGIIYSAWSYLPPLVETRCQNAFTSSCQPWVLDDNFISSGVGLHPHAVSTLTLSLPNGFVRSDNIVLDSWSQVTLIPPVPDTYLDVDFEVQCALFCQLQLHQQQVEREEYMVRSWTGSVPRQNFTLHIKDSRPTNFTWSFRKMNPNQSIFDHDHARIYRIQVTNAEGLGVVGCRRCLKGMQNGKCIDCPRGLFYVEVTNQTTHQTVINCTQCPANHVVLADSTVARSISEACIPCEPGTRSINSSLCVLDTVPTTPNGIQYNVTQFLSTEHRINGTRMFTPSGNRYAHEFRLFLTYGKTTECVEQISSTPQSKVNALICRHTCVWTSTNPEKTVYTKPISLADRMVKAIPSNISQSFWDEINENLTRAGWTPDSKCTIC</sequence>
<dbReference type="EMBL" id="SUNJ01012229">
    <property type="protein sequence ID" value="TPP58237.1"/>
    <property type="molecule type" value="Genomic_DNA"/>
</dbReference>
<dbReference type="Gene3D" id="2.10.50.10">
    <property type="entry name" value="Tumor Necrosis Factor Receptor, subunit A, domain 2"/>
    <property type="match status" value="2"/>
</dbReference>
<dbReference type="InterPro" id="IPR056609">
    <property type="entry name" value="Elapor1-like_3rd"/>
</dbReference>
<dbReference type="PANTHER" id="PTHR22727">
    <property type="entry name" value="PROTEIN CBG13728"/>
    <property type="match status" value="1"/>
</dbReference>
<dbReference type="AlphaFoldDB" id="A0A504YJV8"/>
<dbReference type="InterPro" id="IPR039181">
    <property type="entry name" value="Elapor1/2"/>
</dbReference>
<feature type="domain" description="Elapor1/2 galactose binding" evidence="2">
    <location>
        <begin position="481"/>
        <end position="561"/>
    </location>
</feature>
<dbReference type="Pfam" id="PF23031">
    <property type="entry name" value="GBD_ELAPOR1"/>
    <property type="match status" value="1"/>
</dbReference>
<dbReference type="Proteomes" id="UP000316759">
    <property type="component" value="Unassembled WGS sequence"/>
</dbReference>
<dbReference type="SUPFAM" id="SSF57184">
    <property type="entry name" value="Growth factor receptor domain"/>
    <property type="match status" value="2"/>
</dbReference>
<dbReference type="SMART" id="SM01411">
    <property type="entry name" value="Ephrin_rec_like"/>
    <property type="match status" value="3"/>
</dbReference>
<dbReference type="GO" id="GO:0016020">
    <property type="term" value="C:membrane"/>
    <property type="evidence" value="ECO:0007669"/>
    <property type="project" value="TreeGrafter"/>
</dbReference>
<protein>
    <submittedName>
        <fullName evidence="4">Uncharacterized protein</fullName>
    </submittedName>
</protein>
<feature type="signal peptide" evidence="1">
    <location>
        <begin position="1"/>
        <end position="20"/>
    </location>
</feature>
<evidence type="ECO:0000259" key="2">
    <source>
        <dbReference type="Pfam" id="PF23031"/>
    </source>
</evidence>
<keyword evidence="5" id="KW-1185">Reference proteome</keyword>
<keyword evidence="1" id="KW-0732">Signal</keyword>
<feature type="domain" description="Elapor1-like galactose binding" evidence="3">
    <location>
        <begin position="99"/>
        <end position="246"/>
    </location>
</feature>
<evidence type="ECO:0000256" key="1">
    <source>
        <dbReference type="SAM" id="SignalP"/>
    </source>
</evidence>
<evidence type="ECO:0000259" key="3">
    <source>
        <dbReference type="Pfam" id="PF23032"/>
    </source>
</evidence>
<accession>A0A504YJV8</accession>
<dbReference type="STRING" id="46835.A0A504YJV8"/>
<dbReference type="PANTHER" id="PTHR22727:SF15">
    <property type="entry name" value="MRH DOMAIN-CONTAINING PROTEIN"/>
    <property type="match status" value="1"/>
</dbReference>
<reference evidence="4 5" key="1">
    <citation type="submission" date="2019-04" db="EMBL/GenBank/DDBJ databases">
        <title>Annotation for the trematode Fasciola gigantica.</title>
        <authorList>
            <person name="Choi Y.-J."/>
        </authorList>
    </citation>
    <scope>NUCLEOTIDE SEQUENCE [LARGE SCALE GENOMIC DNA]</scope>
    <source>
        <strain evidence="4">Uganda_cow_1</strain>
    </source>
</reference>
<dbReference type="Pfam" id="PF23032">
    <property type="entry name" value="GBD_ELAPOR1-like_3rd"/>
    <property type="match status" value="1"/>
</dbReference>
<evidence type="ECO:0000313" key="5">
    <source>
        <dbReference type="Proteomes" id="UP000316759"/>
    </source>
</evidence>
<dbReference type="InterPro" id="IPR056608">
    <property type="entry name" value="Elapor1/2_GBD"/>
</dbReference>
<gene>
    <name evidence="4" type="ORF">FGIG_10287</name>
</gene>
<feature type="chain" id="PRO_5021337182" evidence="1">
    <location>
        <begin position="21"/>
        <end position="775"/>
    </location>
</feature>
<name>A0A504YJV8_FASGI</name>
<dbReference type="InterPro" id="IPR009030">
    <property type="entry name" value="Growth_fac_rcpt_cys_sf"/>
</dbReference>
<evidence type="ECO:0000313" key="4">
    <source>
        <dbReference type="EMBL" id="TPP58237.1"/>
    </source>
</evidence>
<organism evidence="4 5">
    <name type="scientific">Fasciola gigantica</name>
    <name type="common">Giant liver fluke</name>
    <dbReference type="NCBI Taxonomy" id="46835"/>
    <lineage>
        <taxon>Eukaryota</taxon>
        <taxon>Metazoa</taxon>
        <taxon>Spiralia</taxon>
        <taxon>Lophotrochozoa</taxon>
        <taxon>Platyhelminthes</taxon>
        <taxon>Trematoda</taxon>
        <taxon>Digenea</taxon>
        <taxon>Plagiorchiida</taxon>
        <taxon>Echinostomata</taxon>
        <taxon>Echinostomatoidea</taxon>
        <taxon>Fasciolidae</taxon>
        <taxon>Fasciola</taxon>
    </lineage>
</organism>
<comment type="caution">
    <text evidence="4">The sequence shown here is derived from an EMBL/GenBank/DDBJ whole genome shotgun (WGS) entry which is preliminary data.</text>
</comment>